<dbReference type="InterPro" id="IPR000835">
    <property type="entry name" value="HTH_MarR-typ"/>
</dbReference>
<accession>A0A543HZ64</accession>
<dbReference type="SUPFAM" id="SSF46785">
    <property type="entry name" value="Winged helix' DNA-binding domain"/>
    <property type="match status" value="1"/>
</dbReference>
<reference evidence="2 3" key="1">
    <citation type="submission" date="2019-06" db="EMBL/GenBank/DDBJ databases">
        <title>Sequencing the genomes of 1000 actinobacteria strains.</title>
        <authorList>
            <person name="Klenk H.-P."/>
        </authorList>
    </citation>
    <scope>NUCLEOTIDE SEQUENCE [LARGE SCALE GENOMIC DNA]</scope>
    <source>
        <strain evidence="2 3">DSM 18031</strain>
    </source>
</reference>
<dbReference type="InterPro" id="IPR036390">
    <property type="entry name" value="WH_DNA-bd_sf"/>
</dbReference>
<dbReference type="RefSeq" id="WP_141917694.1">
    <property type="nucleotide sequence ID" value="NZ_BAAAYS010000028.1"/>
</dbReference>
<dbReference type="Proteomes" id="UP000318331">
    <property type="component" value="Unassembled WGS sequence"/>
</dbReference>
<dbReference type="GO" id="GO:0003677">
    <property type="term" value="F:DNA binding"/>
    <property type="evidence" value="ECO:0007669"/>
    <property type="project" value="UniProtKB-KW"/>
</dbReference>
<dbReference type="EMBL" id="VFPN01000002">
    <property type="protein sequence ID" value="TQM63555.1"/>
    <property type="molecule type" value="Genomic_DNA"/>
</dbReference>
<dbReference type="InterPro" id="IPR039422">
    <property type="entry name" value="MarR/SlyA-like"/>
</dbReference>
<proteinExistence type="predicted"/>
<dbReference type="AlphaFoldDB" id="A0A543HZ64"/>
<name>A0A543HZ64_9MICO</name>
<dbReference type="GO" id="GO:0006950">
    <property type="term" value="P:response to stress"/>
    <property type="evidence" value="ECO:0007669"/>
    <property type="project" value="TreeGrafter"/>
</dbReference>
<evidence type="ECO:0000313" key="3">
    <source>
        <dbReference type="Proteomes" id="UP000318331"/>
    </source>
</evidence>
<dbReference type="PANTHER" id="PTHR33164:SF106">
    <property type="entry name" value="TRANSCRIPTIONAL REGULATORY PROTEIN"/>
    <property type="match status" value="1"/>
</dbReference>
<dbReference type="PROSITE" id="PS50995">
    <property type="entry name" value="HTH_MARR_2"/>
    <property type="match status" value="1"/>
</dbReference>
<evidence type="ECO:0000313" key="2">
    <source>
        <dbReference type="EMBL" id="TQM63555.1"/>
    </source>
</evidence>
<organism evidence="2 3">
    <name type="scientific">Klugiella xanthotipulae</name>
    <dbReference type="NCBI Taxonomy" id="244735"/>
    <lineage>
        <taxon>Bacteria</taxon>
        <taxon>Bacillati</taxon>
        <taxon>Actinomycetota</taxon>
        <taxon>Actinomycetes</taxon>
        <taxon>Micrococcales</taxon>
        <taxon>Microbacteriaceae</taxon>
        <taxon>Klugiella</taxon>
    </lineage>
</organism>
<dbReference type="OrthoDB" id="162531at2"/>
<comment type="caution">
    <text evidence="2">The sequence shown here is derived from an EMBL/GenBank/DDBJ whole genome shotgun (WGS) entry which is preliminary data.</text>
</comment>
<dbReference type="SMART" id="SM00347">
    <property type="entry name" value="HTH_MARR"/>
    <property type="match status" value="1"/>
</dbReference>
<dbReference type="PRINTS" id="PR00598">
    <property type="entry name" value="HTHMARR"/>
</dbReference>
<protein>
    <submittedName>
        <fullName evidence="2">DNA-binding MarR family transcriptional regulator</fullName>
    </submittedName>
</protein>
<keyword evidence="3" id="KW-1185">Reference proteome</keyword>
<feature type="domain" description="HTH marR-type" evidence="1">
    <location>
        <begin position="17"/>
        <end position="146"/>
    </location>
</feature>
<sequence length="157" mass="17476">MQIDPGGERPPARVRPASQHLHRLVELSSEFERGLARELGINLTDLEAMEHLIQDGPLSPGDIARRLGISAASVTIAVDRLSAMGHVSRQPNPLDRRGVLISATPDSRQRTMSVLMPMIFAVDGVLDEFEPEQQATITRYLLRVTDRYQEKVDRLGD</sequence>
<gene>
    <name evidence="2" type="ORF">FB466_1821</name>
</gene>
<dbReference type="InterPro" id="IPR036388">
    <property type="entry name" value="WH-like_DNA-bd_sf"/>
</dbReference>
<dbReference type="Gene3D" id="1.10.10.10">
    <property type="entry name" value="Winged helix-like DNA-binding domain superfamily/Winged helix DNA-binding domain"/>
    <property type="match status" value="1"/>
</dbReference>
<dbReference type="Pfam" id="PF12802">
    <property type="entry name" value="MarR_2"/>
    <property type="match status" value="1"/>
</dbReference>
<evidence type="ECO:0000259" key="1">
    <source>
        <dbReference type="PROSITE" id="PS50995"/>
    </source>
</evidence>
<dbReference type="PANTHER" id="PTHR33164">
    <property type="entry name" value="TRANSCRIPTIONAL REGULATOR, MARR FAMILY"/>
    <property type="match status" value="1"/>
</dbReference>
<keyword evidence="2" id="KW-0238">DNA-binding</keyword>
<dbReference type="GO" id="GO:0003700">
    <property type="term" value="F:DNA-binding transcription factor activity"/>
    <property type="evidence" value="ECO:0007669"/>
    <property type="project" value="InterPro"/>
</dbReference>